<proteinExistence type="predicted"/>
<evidence type="ECO:0000256" key="3">
    <source>
        <dbReference type="ARBA" id="ARBA00023163"/>
    </source>
</evidence>
<comment type="caution">
    <text evidence="6">The sequence shown here is derived from an EMBL/GenBank/DDBJ whole genome shotgun (WGS) entry which is preliminary data.</text>
</comment>
<name>A0ABV3D841_9ACTN</name>
<dbReference type="PANTHER" id="PTHR46796:SF12">
    <property type="entry name" value="HTH-TYPE DNA-BINDING TRANSCRIPTIONAL ACTIVATOR EUTR"/>
    <property type="match status" value="1"/>
</dbReference>
<dbReference type="SUPFAM" id="SSF46689">
    <property type="entry name" value="Homeodomain-like"/>
    <property type="match status" value="1"/>
</dbReference>
<feature type="compositionally biased region" description="Low complexity" evidence="4">
    <location>
        <begin position="13"/>
        <end position="24"/>
    </location>
</feature>
<keyword evidence="7" id="KW-1185">Reference proteome</keyword>
<evidence type="ECO:0000313" key="7">
    <source>
        <dbReference type="Proteomes" id="UP001551482"/>
    </source>
</evidence>
<feature type="domain" description="HTH araC/xylS-type" evidence="5">
    <location>
        <begin position="313"/>
        <end position="416"/>
    </location>
</feature>
<dbReference type="PROSITE" id="PS01124">
    <property type="entry name" value="HTH_ARAC_FAMILY_2"/>
    <property type="match status" value="1"/>
</dbReference>
<feature type="region of interest" description="Disordered" evidence="4">
    <location>
        <begin position="1"/>
        <end position="102"/>
    </location>
</feature>
<dbReference type="PANTHER" id="PTHR46796">
    <property type="entry name" value="HTH-TYPE TRANSCRIPTIONAL ACTIVATOR RHAS-RELATED"/>
    <property type="match status" value="1"/>
</dbReference>
<reference evidence="6 7" key="1">
    <citation type="submission" date="2024-06" db="EMBL/GenBank/DDBJ databases">
        <title>The Natural Products Discovery Center: Release of the First 8490 Sequenced Strains for Exploring Actinobacteria Biosynthetic Diversity.</title>
        <authorList>
            <person name="Kalkreuter E."/>
            <person name="Kautsar S.A."/>
            <person name="Yang D."/>
            <person name="Bader C.D."/>
            <person name="Teijaro C.N."/>
            <person name="Fluegel L."/>
            <person name="Davis C.M."/>
            <person name="Simpson J.R."/>
            <person name="Lauterbach L."/>
            <person name="Steele A.D."/>
            <person name="Gui C."/>
            <person name="Meng S."/>
            <person name="Li G."/>
            <person name="Viehrig K."/>
            <person name="Ye F."/>
            <person name="Su P."/>
            <person name="Kiefer A.F."/>
            <person name="Nichols A."/>
            <person name="Cepeda A.J."/>
            <person name="Yan W."/>
            <person name="Fan B."/>
            <person name="Jiang Y."/>
            <person name="Adhikari A."/>
            <person name="Zheng C.-J."/>
            <person name="Schuster L."/>
            <person name="Cowan T.M."/>
            <person name="Smanski M.J."/>
            <person name="Chevrette M.G."/>
            <person name="De Carvalho L.P.S."/>
            <person name="Shen B."/>
        </authorList>
    </citation>
    <scope>NUCLEOTIDE SEQUENCE [LARGE SCALE GENOMIC DNA]</scope>
    <source>
        <strain evidence="6 7">NPDC048946</strain>
    </source>
</reference>
<gene>
    <name evidence="6" type="ORF">AB0C36_00205</name>
</gene>
<evidence type="ECO:0000256" key="1">
    <source>
        <dbReference type="ARBA" id="ARBA00023015"/>
    </source>
</evidence>
<keyword evidence="1" id="KW-0805">Transcription regulation</keyword>
<accession>A0ABV3D841</accession>
<evidence type="ECO:0000256" key="4">
    <source>
        <dbReference type="SAM" id="MobiDB-lite"/>
    </source>
</evidence>
<evidence type="ECO:0000313" key="6">
    <source>
        <dbReference type="EMBL" id="MEU8131911.1"/>
    </source>
</evidence>
<sequence>MPATAYPRPMLVAATSGASPSAPGRRAGIAGERPAPVADNAPRAGARATAVPPGARPGAVPPGALGARRPAAPVPAPRGSAPVPGRRVPQPAAPAAGLPPRGRVLYQGTEPRLMHHAVGSHVIPHRLRVPGTGAVRAKLRVLHRGEIALYQIGYGAHAELRFDAQAPVYLVHLLHCGGGQLIVDGREMPLSPVVTGPGQEVVARWAPDTTALVLRIPRRVVDAAIRPYADDPAENTPLRFDPLLDSANDEVRQWLSLAHSFGSMVDSGLLTRSPDAAAHFEQMLVHGLLACQPHTLSGGTLRGGPVGAPVALRRALAFCEEHASEPISVADIAAASHMSVRTLQEKFRTHLGVTPLAHLRHVRLAGAHADLLAVAEGRSDDTVTGIALRWGFSHLGRFGSLYRAAYGRLPSQTTRSGDADVYAFQPRAAG</sequence>
<dbReference type="Gene3D" id="1.10.10.60">
    <property type="entry name" value="Homeodomain-like"/>
    <property type="match status" value="1"/>
</dbReference>
<dbReference type="Pfam" id="PF12833">
    <property type="entry name" value="HTH_18"/>
    <property type="match status" value="1"/>
</dbReference>
<dbReference type="Pfam" id="PF14525">
    <property type="entry name" value="AraC_binding_2"/>
    <property type="match status" value="1"/>
</dbReference>
<dbReference type="EMBL" id="JBEZFP010000001">
    <property type="protein sequence ID" value="MEU8131911.1"/>
    <property type="molecule type" value="Genomic_DNA"/>
</dbReference>
<dbReference type="InterPro" id="IPR018060">
    <property type="entry name" value="HTH_AraC"/>
</dbReference>
<keyword evidence="2" id="KW-0238">DNA-binding</keyword>
<dbReference type="InterPro" id="IPR035418">
    <property type="entry name" value="AraC-bd_2"/>
</dbReference>
<dbReference type="InterPro" id="IPR009057">
    <property type="entry name" value="Homeodomain-like_sf"/>
</dbReference>
<evidence type="ECO:0000259" key="5">
    <source>
        <dbReference type="PROSITE" id="PS01124"/>
    </source>
</evidence>
<feature type="compositionally biased region" description="Low complexity" evidence="4">
    <location>
        <begin position="41"/>
        <end position="100"/>
    </location>
</feature>
<dbReference type="InterPro" id="IPR050204">
    <property type="entry name" value="AraC_XylS_family_regulators"/>
</dbReference>
<dbReference type="RefSeq" id="WP_358346886.1">
    <property type="nucleotide sequence ID" value="NZ_JBEZFP010000001.1"/>
</dbReference>
<dbReference type="Proteomes" id="UP001551482">
    <property type="component" value="Unassembled WGS sequence"/>
</dbReference>
<keyword evidence="3" id="KW-0804">Transcription</keyword>
<evidence type="ECO:0000256" key="2">
    <source>
        <dbReference type="ARBA" id="ARBA00023125"/>
    </source>
</evidence>
<dbReference type="SMART" id="SM00342">
    <property type="entry name" value="HTH_ARAC"/>
    <property type="match status" value="1"/>
</dbReference>
<organism evidence="6 7">
    <name type="scientific">Streptodolium elevatio</name>
    <dbReference type="NCBI Taxonomy" id="3157996"/>
    <lineage>
        <taxon>Bacteria</taxon>
        <taxon>Bacillati</taxon>
        <taxon>Actinomycetota</taxon>
        <taxon>Actinomycetes</taxon>
        <taxon>Kitasatosporales</taxon>
        <taxon>Streptomycetaceae</taxon>
        <taxon>Streptodolium</taxon>
    </lineage>
</organism>
<protein>
    <submittedName>
        <fullName evidence="6">Helix-turn-helix domain-containing protein</fullName>
    </submittedName>
</protein>